<evidence type="ECO:0000313" key="3">
    <source>
        <dbReference type="Proteomes" id="UP001183585"/>
    </source>
</evidence>
<comment type="similarity">
    <text evidence="1">Belongs to the CutA family.</text>
</comment>
<dbReference type="Pfam" id="PF03091">
    <property type="entry name" value="CutA1"/>
    <property type="match status" value="1"/>
</dbReference>
<reference evidence="2 3" key="1">
    <citation type="submission" date="2023-07" db="EMBL/GenBank/DDBJ databases">
        <title>Sequencing the genomes of 1000 actinobacteria strains.</title>
        <authorList>
            <person name="Klenk H.-P."/>
        </authorList>
    </citation>
    <scope>NUCLEOTIDE SEQUENCE [LARGE SCALE GENOMIC DNA]</scope>
    <source>
        <strain evidence="2 3">DSM 45554</strain>
    </source>
</reference>
<dbReference type="RefSeq" id="WP_274998049.1">
    <property type="nucleotide sequence ID" value="NZ_JAJQQP010000020.1"/>
</dbReference>
<dbReference type="PANTHER" id="PTHR23419:SF8">
    <property type="entry name" value="FI09726P"/>
    <property type="match status" value="1"/>
</dbReference>
<dbReference type="PANTHER" id="PTHR23419">
    <property type="entry name" value="DIVALENT CATION TOLERANCE CUTA-RELATED"/>
    <property type="match status" value="1"/>
</dbReference>
<dbReference type="InterPro" id="IPR015867">
    <property type="entry name" value="N-reg_PII/ATP_PRibTrfase_C"/>
</dbReference>
<comment type="caution">
    <text evidence="2">The sequence shown here is derived from an EMBL/GenBank/DDBJ whole genome shotgun (WGS) entry which is preliminary data.</text>
</comment>
<dbReference type="Proteomes" id="UP001183585">
    <property type="component" value="Unassembled WGS sequence"/>
</dbReference>
<evidence type="ECO:0000256" key="1">
    <source>
        <dbReference type="ARBA" id="ARBA00010169"/>
    </source>
</evidence>
<evidence type="ECO:0000313" key="2">
    <source>
        <dbReference type="EMBL" id="MDR7381712.1"/>
    </source>
</evidence>
<name>A0ABU2CK45_9MICO</name>
<dbReference type="EMBL" id="JAVDYE010000001">
    <property type="protein sequence ID" value="MDR7381712.1"/>
    <property type="molecule type" value="Genomic_DNA"/>
</dbReference>
<dbReference type="SUPFAM" id="SSF54913">
    <property type="entry name" value="GlnB-like"/>
    <property type="match status" value="1"/>
</dbReference>
<keyword evidence="3" id="KW-1185">Reference proteome</keyword>
<dbReference type="InterPro" id="IPR011322">
    <property type="entry name" value="N-reg_PII-like_a/b"/>
</dbReference>
<protein>
    <submittedName>
        <fullName evidence="2">Periplasmic divalent cation tolerance protein</fullName>
    </submittedName>
</protein>
<organism evidence="2 3">
    <name type="scientific">Promicromonospora iranensis</name>
    <dbReference type="NCBI Taxonomy" id="1105144"/>
    <lineage>
        <taxon>Bacteria</taxon>
        <taxon>Bacillati</taxon>
        <taxon>Actinomycetota</taxon>
        <taxon>Actinomycetes</taxon>
        <taxon>Micrococcales</taxon>
        <taxon>Promicromonosporaceae</taxon>
        <taxon>Promicromonospora</taxon>
    </lineage>
</organism>
<dbReference type="InterPro" id="IPR004323">
    <property type="entry name" value="Ion_tolerance_CutA"/>
</dbReference>
<dbReference type="Gene3D" id="3.30.70.120">
    <property type="match status" value="1"/>
</dbReference>
<accession>A0ABU2CK45</accession>
<sequence>MASNPVDVEFVQVATTFDAVEEAEALASSAVDAQLAACAQAEGPVTSVYRWDGAVQKDKEWRVTFKTTAALADRLTEYIVREHSYDAPEVLVTPVIGGHQKYLEWVQNETQQE</sequence>
<gene>
    <name evidence="2" type="ORF">J2S48_001227</name>
</gene>
<proteinExistence type="inferred from homology"/>